<evidence type="ECO:0000313" key="2">
    <source>
        <dbReference type="Proteomes" id="UP000286415"/>
    </source>
</evidence>
<comment type="caution">
    <text evidence="1">The sequence shown here is derived from an EMBL/GenBank/DDBJ whole genome shotgun (WGS) entry which is preliminary data.</text>
</comment>
<dbReference type="OrthoDB" id="10057935at2759"/>
<gene>
    <name evidence="1" type="ORF">CSKR_104029</name>
</gene>
<accession>A0A8T1MGW7</accession>
<dbReference type="PANTHER" id="PTHR34444:SF1">
    <property type="entry name" value="CILIA- AND FLAGELLA-ASSOCIATED PROTEIN 90"/>
    <property type="match status" value="1"/>
</dbReference>
<keyword evidence="2" id="KW-1185">Reference proteome</keyword>
<reference evidence="1 2" key="2">
    <citation type="journal article" date="2021" name="Genomics">
        <title>High-quality reference genome for Clonorchis sinensis.</title>
        <authorList>
            <person name="Young N.D."/>
            <person name="Stroehlein A.J."/>
            <person name="Kinkar L."/>
            <person name="Wang T."/>
            <person name="Sohn W.M."/>
            <person name="Chang B.C.H."/>
            <person name="Kaur P."/>
            <person name="Weisz D."/>
            <person name="Dudchenko O."/>
            <person name="Aiden E.L."/>
            <person name="Korhonen P.K."/>
            <person name="Gasser R.B."/>
        </authorList>
    </citation>
    <scope>NUCLEOTIDE SEQUENCE [LARGE SCALE GENOMIC DNA]</scope>
    <source>
        <strain evidence="1">Cs-k2</strain>
    </source>
</reference>
<protein>
    <submittedName>
        <fullName evidence="1">Uncharacterized protein</fullName>
    </submittedName>
</protein>
<dbReference type="EMBL" id="NIRI02000042">
    <property type="protein sequence ID" value="KAG5448607.1"/>
    <property type="molecule type" value="Genomic_DNA"/>
</dbReference>
<dbReference type="Proteomes" id="UP000286415">
    <property type="component" value="Unassembled WGS sequence"/>
</dbReference>
<proteinExistence type="predicted"/>
<dbReference type="PANTHER" id="PTHR34444">
    <property type="entry name" value="LOC361192"/>
    <property type="match status" value="1"/>
</dbReference>
<dbReference type="Pfam" id="PF15074">
    <property type="entry name" value="CFAP90"/>
    <property type="match status" value="1"/>
</dbReference>
<organism evidence="1 2">
    <name type="scientific">Clonorchis sinensis</name>
    <name type="common">Chinese liver fluke</name>
    <dbReference type="NCBI Taxonomy" id="79923"/>
    <lineage>
        <taxon>Eukaryota</taxon>
        <taxon>Metazoa</taxon>
        <taxon>Spiralia</taxon>
        <taxon>Lophotrochozoa</taxon>
        <taxon>Platyhelminthes</taxon>
        <taxon>Trematoda</taxon>
        <taxon>Digenea</taxon>
        <taxon>Opisthorchiida</taxon>
        <taxon>Opisthorchiata</taxon>
        <taxon>Opisthorchiidae</taxon>
        <taxon>Clonorchis</taxon>
    </lineage>
</organism>
<sequence length="147" mass="16943">MYIMAEQTKKTVIDVESHGELFHLEGRPCSLSAFSHVPTGRNLPKERTYFNSPKKPDKPSCVYDAVFSGHEELNQKLHRCDRRHAKLIGLHTYQEEATKTVPSLSSSEYGHRLDNQFDPRNRSHARIMLVESEFFRRNGVDIGNTKD</sequence>
<evidence type="ECO:0000313" key="1">
    <source>
        <dbReference type="EMBL" id="KAG5448607.1"/>
    </source>
</evidence>
<reference evidence="1 2" key="1">
    <citation type="journal article" date="2018" name="Biotechnol. Adv.">
        <title>Improved genomic resources and new bioinformatic workflow for the carcinogenic parasite Clonorchis sinensis: Biotechnological implications.</title>
        <authorList>
            <person name="Wang D."/>
            <person name="Korhonen P.K."/>
            <person name="Gasser R.B."/>
            <person name="Young N.D."/>
        </authorList>
    </citation>
    <scope>NUCLEOTIDE SEQUENCE [LARGE SCALE GENOMIC DNA]</scope>
    <source>
        <strain evidence="1">Cs-k2</strain>
    </source>
</reference>
<dbReference type="InterPro" id="IPR027901">
    <property type="entry name" value="CFAP90"/>
</dbReference>
<name>A0A8T1MGW7_CLOSI</name>
<dbReference type="STRING" id="79923.G7YUP8"/>